<evidence type="ECO:0000313" key="2">
    <source>
        <dbReference type="EMBL" id="ACT57843.1"/>
    </source>
</evidence>
<evidence type="ECO:0000313" key="3">
    <source>
        <dbReference type="Proteomes" id="UP000002745"/>
    </source>
</evidence>
<keyword evidence="3" id="KW-1185">Reference proteome</keyword>
<dbReference type="Pfam" id="PF11739">
    <property type="entry name" value="YdbH-like"/>
    <property type="match status" value="1"/>
</dbReference>
<protein>
    <submittedName>
        <fullName evidence="2">Uncharacterized protein</fullName>
    </submittedName>
</protein>
<dbReference type="HOGENOM" id="CLU_292363_0_0_5"/>
<organism evidence="2 3">
    <name type="scientific">Hirschia baltica (strain ATCC 49814 / DSM 5838 / IFAM 1418)</name>
    <dbReference type="NCBI Taxonomy" id="582402"/>
    <lineage>
        <taxon>Bacteria</taxon>
        <taxon>Pseudomonadati</taxon>
        <taxon>Pseudomonadota</taxon>
        <taxon>Alphaproteobacteria</taxon>
        <taxon>Hyphomonadales</taxon>
        <taxon>Hyphomonadaceae</taxon>
        <taxon>Hirschia</taxon>
    </lineage>
</organism>
<keyword evidence="1" id="KW-1133">Transmembrane helix</keyword>
<dbReference type="Proteomes" id="UP000002745">
    <property type="component" value="Chromosome"/>
</dbReference>
<feature type="transmembrane region" description="Helical" evidence="1">
    <location>
        <begin position="35"/>
        <end position="53"/>
    </location>
</feature>
<dbReference type="AlphaFoldDB" id="C6XL14"/>
<dbReference type="STRING" id="582402.Hbal_0141"/>
<dbReference type="eggNOG" id="COG2911">
    <property type="taxonomic scope" value="Bacteria"/>
</dbReference>
<dbReference type="RefSeq" id="WP_012778001.1">
    <property type="nucleotide sequence ID" value="NC_012982.1"/>
</dbReference>
<keyword evidence="1" id="KW-0472">Membrane</keyword>
<dbReference type="OrthoDB" id="7597031at2"/>
<evidence type="ECO:0000256" key="1">
    <source>
        <dbReference type="SAM" id="Phobius"/>
    </source>
</evidence>
<dbReference type="InterPro" id="IPR021730">
    <property type="entry name" value="YdbH"/>
</dbReference>
<reference evidence="3" key="1">
    <citation type="journal article" date="2011" name="J. Bacteriol.">
        <title>Genome sequences of eight morphologically diverse alphaproteobacteria.</title>
        <authorList>
            <consortium name="US DOE Joint Genome Institute"/>
            <person name="Brown P.J."/>
            <person name="Kysela D.T."/>
            <person name="Buechlein A."/>
            <person name="Hemmerich C."/>
            <person name="Brun Y.V."/>
        </authorList>
    </citation>
    <scope>NUCLEOTIDE SEQUENCE [LARGE SCALE GENOMIC DNA]</scope>
    <source>
        <strain evidence="3">ATCC 49814 / DSM 5838 / IFAM 1418</strain>
    </source>
</reference>
<keyword evidence="1" id="KW-0812">Transmembrane</keyword>
<dbReference type="EMBL" id="CP001678">
    <property type="protein sequence ID" value="ACT57843.1"/>
    <property type="molecule type" value="Genomic_DNA"/>
</dbReference>
<gene>
    <name evidence="2" type="ordered locus">Hbal_0141</name>
</gene>
<dbReference type="KEGG" id="hba:Hbal_0141"/>
<accession>C6XL14</accession>
<name>C6XL14_HIRBI</name>
<sequence length="1042" mass="114870">MSQTILKVSQVKKLIKTRPDHLPTTTAILKNKSGVFGAVLLCLLLVLICLYASKSWIAKSLIEKSCLNHEIVCVVDVDYIGSQEIGIHSLTVEKSGFQSLEAENIRLGVNWPIRNLANIQSVEIGEIRAQLSSGNGQDVEGLLTQLKEIVQFQDNLFWAGQDVQIDRFAVDIPFENRMFGISGSVLKQDDQAYSVSFQIPNERIEHKKYRADVSLAQGAFQIYKDYISGDVSIDLQNAQLEEKFAALVTGHSNYRLDTQTLQLETQTDIAFKNFAAENLVAETVIVSASMRASLDQPNQIIEHLYAEGLVTASNTTFANALSAKIKAQFEDVFPSNVEPVLTDISVPFQLSGTKIEGLVVGGNEGIDFSINQTISGRLGQDNPSPENFWSFDITSQVLDFEEAFSVRGKGYALNVENMKLNAGPDAFRFEGDVHFNQTSSAPQWRFIDADMLNLKIASLEITSDFQKTQFSLRDAEILFSGPAFNADWQNVRLAGDWSGQWKDGRVFIDPHQILNVEVGGFQTHSAKVSGFSAVYQSDNISLTNRVLSGSGSLSGLETQVQRLDQTYDVDIGKTRLNWTFDEIIQLNAFVEDIEAEIGVGHEVITLSAPQTSIELAADTHWKIDGQVPNAQMQFRDVALKGIAADFLFSGSETGLEGEIRHVSAIAMDQSEQKRFADLNIESEFLLRDGQITGQLSAWDQTHRHHLGAGKVSYDIVLGEGQIDLTTGNLLFERKGLQPHHVFPRLKGIAANVAGGITFDGHIKWTPDNLSSNGIVELVDIGFVTPKAGLFEGVFGQIEFDDLLMQHSLPDQRIKIHKWNAGAPLENGVVEFQVQNFNEVNVQKSTWPFAKGFLLLEPVVWKTEAEVNQVVILADNIDLAGFLDDASLLGVHAYGTLSGQIAASVSTGHIKIDEAQFKSNSAGFIRYDTPAMQKLASTNENVALLVNALKNFKYDEMLVDVSGELTGEMLVNVFMAGRNLDFVEGHGFEMDVSIRSDLMALIGASSIAEHRINAYVQNIAAGFKERRIAATTAPSLHRTFLEH</sequence>
<proteinExistence type="predicted"/>